<proteinExistence type="predicted"/>
<reference evidence="2" key="1">
    <citation type="submission" date="2021-02" db="EMBL/GenBank/DDBJ databases">
        <authorList>
            <person name="Dougan E. K."/>
            <person name="Rhodes N."/>
            <person name="Thang M."/>
            <person name="Chan C."/>
        </authorList>
    </citation>
    <scope>NUCLEOTIDE SEQUENCE</scope>
</reference>
<keyword evidence="3" id="KW-1185">Reference proteome</keyword>
<accession>A0A813E248</accession>
<feature type="non-terminal residue" evidence="2">
    <location>
        <position position="1"/>
    </location>
</feature>
<gene>
    <name evidence="2" type="ORF">PGLA1383_LOCUS13021</name>
</gene>
<feature type="non-terminal residue" evidence="2">
    <location>
        <position position="242"/>
    </location>
</feature>
<sequence>VSEEIGLLVIAEKELSDEENGFEAPKESVWSRPLGGCRSHVVTFCIALSFFLLGALASNTWNNNNDTTNNSNHNSNNFAFRKCSNSPDPHHPLSPLAPAAAAATGEAALVAPLSQPSISGSNNNNHNNHNNYNNHTNNQNNSNKNNNNSSSSSAAAPAPSTSTSQLPLPPWEQSKGPLCSSVEAATSGRWVGDEWQPWYCRVAPAGTAQALLRGKSIFLFGDSQATWMAHAMANVLGCCLQG</sequence>
<protein>
    <submittedName>
        <fullName evidence="2">Uncharacterized protein</fullName>
    </submittedName>
</protein>
<feature type="region of interest" description="Disordered" evidence="1">
    <location>
        <begin position="114"/>
        <end position="177"/>
    </location>
</feature>
<organism evidence="2 3">
    <name type="scientific">Polarella glacialis</name>
    <name type="common">Dinoflagellate</name>
    <dbReference type="NCBI Taxonomy" id="89957"/>
    <lineage>
        <taxon>Eukaryota</taxon>
        <taxon>Sar</taxon>
        <taxon>Alveolata</taxon>
        <taxon>Dinophyceae</taxon>
        <taxon>Suessiales</taxon>
        <taxon>Suessiaceae</taxon>
        <taxon>Polarella</taxon>
    </lineage>
</organism>
<evidence type="ECO:0000256" key="1">
    <source>
        <dbReference type="SAM" id="MobiDB-lite"/>
    </source>
</evidence>
<name>A0A813E248_POLGL</name>
<comment type="caution">
    <text evidence="2">The sequence shown here is derived from an EMBL/GenBank/DDBJ whole genome shotgun (WGS) entry which is preliminary data.</text>
</comment>
<evidence type="ECO:0000313" key="2">
    <source>
        <dbReference type="EMBL" id="CAE8594478.1"/>
    </source>
</evidence>
<evidence type="ECO:0000313" key="3">
    <source>
        <dbReference type="Proteomes" id="UP000654075"/>
    </source>
</evidence>
<dbReference type="EMBL" id="CAJNNV010007098">
    <property type="protein sequence ID" value="CAE8594478.1"/>
    <property type="molecule type" value="Genomic_DNA"/>
</dbReference>
<feature type="compositionally biased region" description="Low complexity" evidence="1">
    <location>
        <begin position="114"/>
        <end position="166"/>
    </location>
</feature>
<dbReference type="Proteomes" id="UP000654075">
    <property type="component" value="Unassembled WGS sequence"/>
</dbReference>
<dbReference type="AlphaFoldDB" id="A0A813E248"/>